<accession>A0AAN6XTR1</accession>
<evidence type="ECO:0000313" key="3">
    <source>
        <dbReference type="Proteomes" id="UP001301769"/>
    </source>
</evidence>
<proteinExistence type="predicted"/>
<keyword evidence="1" id="KW-0472">Membrane</keyword>
<keyword evidence="3" id="KW-1185">Reference proteome</keyword>
<dbReference type="EMBL" id="MU858412">
    <property type="protein sequence ID" value="KAK4206443.1"/>
    <property type="molecule type" value="Genomic_DNA"/>
</dbReference>
<keyword evidence="1" id="KW-0812">Transmembrane</keyword>
<name>A0AAN6XTR1_9PEZI</name>
<evidence type="ECO:0000313" key="2">
    <source>
        <dbReference type="EMBL" id="KAK4206443.1"/>
    </source>
</evidence>
<gene>
    <name evidence="2" type="ORF">QBC37DRAFT_445050</name>
</gene>
<reference evidence="2" key="1">
    <citation type="journal article" date="2023" name="Mol. Phylogenet. Evol.">
        <title>Genome-scale phylogeny and comparative genomics of the fungal order Sordariales.</title>
        <authorList>
            <person name="Hensen N."/>
            <person name="Bonometti L."/>
            <person name="Westerberg I."/>
            <person name="Brannstrom I.O."/>
            <person name="Guillou S."/>
            <person name="Cros-Aarteil S."/>
            <person name="Calhoun S."/>
            <person name="Haridas S."/>
            <person name="Kuo A."/>
            <person name="Mondo S."/>
            <person name="Pangilinan J."/>
            <person name="Riley R."/>
            <person name="LaButti K."/>
            <person name="Andreopoulos B."/>
            <person name="Lipzen A."/>
            <person name="Chen C."/>
            <person name="Yan M."/>
            <person name="Daum C."/>
            <person name="Ng V."/>
            <person name="Clum A."/>
            <person name="Steindorff A."/>
            <person name="Ohm R.A."/>
            <person name="Martin F."/>
            <person name="Silar P."/>
            <person name="Natvig D.O."/>
            <person name="Lalanne C."/>
            <person name="Gautier V."/>
            <person name="Ament-Velasquez S.L."/>
            <person name="Kruys A."/>
            <person name="Hutchinson M.I."/>
            <person name="Powell A.J."/>
            <person name="Barry K."/>
            <person name="Miller A.N."/>
            <person name="Grigoriev I.V."/>
            <person name="Debuchy R."/>
            <person name="Gladieux P."/>
            <person name="Hiltunen Thoren M."/>
            <person name="Johannesson H."/>
        </authorList>
    </citation>
    <scope>NUCLEOTIDE SEQUENCE</scope>
    <source>
        <strain evidence="2">PSN293</strain>
    </source>
</reference>
<feature type="transmembrane region" description="Helical" evidence="1">
    <location>
        <begin position="154"/>
        <end position="180"/>
    </location>
</feature>
<keyword evidence="1" id="KW-1133">Transmembrane helix</keyword>
<comment type="caution">
    <text evidence="2">The sequence shown here is derived from an EMBL/GenBank/DDBJ whole genome shotgun (WGS) entry which is preliminary data.</text>
</comment>
<feature type="transmembrane region" description="Helical" evidence="1">
    <location>
        <begin position="200"/>
        <end position="220"/>
    </location>
</feature>
<organism evidence="2 3">
    <name type="scientific">Rhypophila decipiens</name>
    <dbReference type="NCBI Taxonomy" id="261697"/>
    <lineage>
        <taxon>Eukaryota</taxon>
        <taxon>Fungi</taxon>
        <taxon>Dikarya</taxon>
        <taxon>Ascomycota</taxon>
        <taxon>Pezizomycotina</taxon>
        <taxon>Sordariomycetes</taxon>
        <taxon>Sordariomycetidae</taxon>
        <taxon>Sordariales</taxon>
        <taxon>Naviculisporaceae</taxon>
        <taxon>Rhypophila</taxon>
    </lineage>
</organism>
<evidence type="ECO:0000256" key="1">
    <source>
        <dbReference type="SAM" id="Phobius"/>
    </source>
</evidence>
<reference evidence="2" key="2">
    <citation type="submission" date="2023-05" db="EMBL/GenBank/DDBJ databases">
        <authorList>
            <consortium name="Lawrence Berkeley National Laboratory"/>
            <person name="Steindorff A."/>
            <person name="Hensen N."/>
            <person name="Bonometti L."/>
            <person name="Westerberg I."/>
            <person name="Brannstrom I.O."/>
            <person name="Guillou S."/>
            <person name="Cros-Aarteil S."/>
            <person name="Calhoun S."/>
            <person name="Haridas S."/>
            <person name="Kuo A."/>
            <person name="Mondo S."/>
            <person name="Pangilinan J."/>
            <person name="Riley R."/>
            <person name="Labutti K."/>
            <person name="Andreopoulos B."/>
            <person name="Lipzen A."/>
            <person name="Chen C."/>
            <person name="Yanf M."/>
            <person name="Daum C."/>
            <person name="Ng V."/>
            <person name="Clum A."/>
            <person name="Ohm R."/>
            <person name="Martin F."/>
            <person name="Silar P."/>
            <person name="Natvig D."/>
            <person name="Lalanne C."/>
            <person name="Gautier V."/>
            <person name="Ament-Velasquez S.L."/>
            <person name="Kruys A."/>
            <person name="Hutchinson M.I."/>
            <person name="Powell A.J."/>
            <person name="Barry K."/>
            <person name="Miller A.N."/>
            <person name="Grigoriev I.V."/>
            <person name="Debuchy R."/>
            <person name="Gladieux P."/>
            <person name="Thoren M.H."/>
            <person name="Johannesson H."/>
        </authorList>
    </citation>
    <scope>NUCLEOTIDE SEQUENCE</scope>
    <source>
        <strain evidence="2">PSN293</strain>
    </source>
</reference>
<protein>
    <submittedName>
        <fullName evidence="2">Uncharacterized protein</fullName>
    </submittedName>
</protein>
<dbReference type="AlphaFoldDB" id="A0AAN6XTR1"/>
<sequence>MDVYRKDGLVAVSLLATLPDSFVTMDRIEKVLTGRTEDLVEFRQSCSSNMNMVAIAGAIVAQIGITSLTLDAVQQAHWTATAFFVASLGLWRYVADWLSRPLDEEEIYRKAYLLTQHPAFNQPNQDTAGITLGAPVLGNLTEAQLGREVSALSAVLLATPAGWLALSLNMFVVGLGIYLGCVYTGDLIAGFGKSGSLGVLIFYLFTALTGTFLYSFPRLLKTSEHQNVKKTVRVGAQLATINARIREYEDRRPGA</sequence>
<dbReference type="Proteomes" id="UP001301769">
    <property type="component" value="Unassembled WGS sequence"/>
</dbReference>